<protein>
    <submittedName>
        <fullName evidence="2">Uncharacterized protein</fullName>
    </submittedName>
</protein>
<name>A0A6J4JPG5_9ACTN</name>
<feature type="compositionally biased region" description="Basic and acidic residues" evidence="1">
    <location>
        <begin position="36"/>
        <end position="47"/>
    </location>
</feature>
<evidence type="ECO:0000256" key="1">
    <source>
        <dbReference type="SAM" id="MobiDB-lite"/>
    </source>
</evidence>
<organism evidence="2">
    <name type="scientific">uncultured Mycobacteriales bacterium</name>
    <dbReference type="NCBI Taxonomy" id="581187"/>
    <lineage>
        <taxon>Bacteria</taxon>
        <taxon>Bacillati</taxon>
        <taxon>Actinomycetota</taxon>
        <taxon>Actinomycetes</taxon>
        <taxon>Mycobacteriales</taxon>
        <taxon>environmental samples</taxon>
    </lineage>
</organism>
<feature type="region of interest" description="Disordered" evidence="1">
    <location>
        <begin position="1"/>
        <end position="118"/>
    </location>
</feature>
<feature type="compositionally biased region" description="Basic residues" evidence="1">
    <location>
        <begin position="12"/>
        <end position="22"/>
    </location>
</feature>
<gene>
    <name evidence="2" type="ORF">AVDCRST_MAG41-3844</name>
</gene>
<sequence>APAHPRADHHPGSRRQGHRRVRGPGQLGHRGPVGGPDDRARRLERAAADTGVRRGHAGAARHRTARARRRRAGRAGGRGRPHPGRRAHPLHHPRPGGRRLRRHLRPRLLPGHRPPRGL</sequence>
<dbReference type="EMBL" id="CADCTP010000352">
    <property type="protein sequence ID" value="CAA9284052.1"/>
    <property type="molecule type" value="Genomic_DNA"/>
</dbReference>
<feature type="non-terminal residue" evidence="2">
    <location>
        <position position="118"/>
    </location>
</feature>
<proteinExistence type="predicted"/>
<feature type="compositionally biased region" description="Basic residues" evidence="1">
    <location>
        <begin position="53"/>
        <end position="106"/>
    </location>
</feature>
<accession>A0A6J4JPG5</accession>
<reference evidence="2" key="1">
    <citation type="submission" date="2020-02" db="EMBL/GenBank/DDBJ databases">
        <authorList>
            <person name="Meier V. D."/>
        </authorList>
    </citation>
    <scope>NUCLEOTIDE SEQUENCE</scope>
    <source>
        <strain evidence="2">AVDCRST_MAG41</strain>
    </source>
</reference>
<feature type="compositionally biased region" description="Basic and acidic residues" evidence="1">
    <location>
        <begin position="1"/>
        <end position="11"/>
    </location>
</feature>
<feature type="compositionally biased region" description="Gly residues" evidence="1">
    <location>
        <begin position="25"/>
        <end position="34"/>
    </location>
</feature>
<evidence type="ECO:0000313" key="2">
    <source>
        <dbReference type="EMBL" id="CAA9284052.1"/>
    </source>
</evidence>
<feature type="non-terminal residue" evidence="2">
    <location>
        <position position="1"/>
    </location>
</feature>
<dbReference type="AlphaFoldDB" id="A0A6J4JPG5"/>